<dbReference type="InterPro" id="IPR019079">
    <property type="entry name" value="Capsule_synth_CapA"/>
</dbReference>
<reference evidence="5" key="2">
    <citation type="submission" date="2021-04" db="EMBL/GenBank/DDBJ databases">
        <title>Brevibacillus composti FJAT-54423, complete genome.</title>
        <authorList>
            <person name="Tang R."/>
        </authorList>
    </citation>
    <scope>NUCLEOTIDE SEQUENCE</scope>
    <source>
        <strain evidence="5">FJAT-54424</strain>
    </source>
</reference>
<keyword evidence="7" id="KW-1185">Reference proteome</keyword>
<evidence type="ECO:0000313" key="5">
    <source>
        <dbReference type="EMBL" id="QUO43356.1"/>
    </source>
</evidence>
<protein>
    <submittedName>
        <fullName evidence="4">CapA family protein</fullName>
    </submittedName>
</protein>
<dbReference type="EMBL" id="CP073708">
    <property type="protein sequence ID" value="QUO43356.1"/>
    <property type="molecule type" value="Genomic_DNA"/>
</dbReference>
<evidence type="ECO:0000259" key="3">
    <source>
        <dbReference type="SMART" id="SM00854"/>
    </source>
</evidence>
<evidence type="ECO:0000256" key="2">
    <source>
        <dbReference type="SAM" id="Phobius"/>
    </source>
</evidence>
<dbReference type="SUPFAM" id="SSF56300">
    <property type="entry name" value="Metallo-dependent phosphatases"/>
    <property type="match status" value="1"/>
</dbReference>
<keyword evidence="2" id="KW-0472">Membrane</keyword>
<keyword evidence="2" id="KW-1133">Transmembrane helix</keyword>
<dbReference type="InterPro" id="IPR052169">
    <property type="entry name" value="CW_Biosynth-Accessory"/>
</dbReference>
<accession>A0A7T5EPF2</accession>
<keyword evidence="2" id="KW-0812">Transmembrane</keyword>
<evidence type="ECO:0000313" key="6">
    <source>
        <dbReference type="Proteomes" id="UP000595847"/>
    </source>
</evidence>
<dbReference type="CDD" id="cd07381">
    <property type="entry name" value="MPP_CapA"/>
    <property type="match status" value="1"/>
</dbReference>
<dbReference type="Pfam" id="PF09587">
    <property type="entry name" value="PGA_cap"/>
    <property type="match status" value="1"/>
</dbReference>
<dbReference type="Gene3D" id="3.60.21.10">
    <property type="match status" value="1"/>
</dbReference>
<reference evidence="4 6" key="1">
    <citation type="submission" date="2020-12" db="EMBL/GenBank/DDBJ databases">
        <title>strain FJAT-54423T represents a novel species of the genus Brevibacillus.</title>
        <authorList>
            <person name="Tang R."/>
        </authorList>
    </citation>
    <scope>NUCLEOTIDE SEQUENCE [LARGE SCALE GENOMIC DNA]</scope>
    <source>
        <strain evidence="4 6">FJAT-54423</strain>
    </source>
</reference>
<feature type="domain" description="Capsule synthesis protein CapA" evidence="3">
    <location>
        <begin position="73"/>
        <end position="313"/>
    </location>
</feature>
<feature type="transmembrane region" description="Helical" evidence="2">
    <location>
        <begin position="20"/>
        <end position="42"/>
    </location>
</feature>
<name>A0A7T5EPF2_9BACL</name>
<organism evidence="4 6">
    <name type="scientific">Brevibacillus composti</name>
    <dbReference type="NCBI Taxonomy" id="2796470"/>
    <lineage>
        <taxon>Bacteria</taxon>
        <taxon>Bacillati</taxon>
        <taxon>Bacillota</taxon>
        <taxon>Bacilli</taxon>
        <taxon>Bacillales</taxon>
        <taxon>Paenibacillaceae</taxon>
        <taxon>Brevibacillus</taxon>
    </lineage>
</organism>
<evidence type="ECO:0000256" key="1">
    <source>
        <dbReference type="ARBA" id="ARBA00005662"/>
    </source>
</evidence>
<dbReference type="KEGG" id="bcop:JD108_10915"/>
<dbReference type="Proteomes" id="UP000677234">
    <property type="component" value="Chromosome"/>
</dbReference>
<dbReference type="EMBL" id="CP066308">
    <property type="protein sequence ID" value="QQE76329.1"/>
    <property type="molecule type" value="Genomic_DNA"/>
</dbReference>
<dbReference type="RefSeq" id="WP_198829831.1">
    <property type="nucleotide sequence ID" value="NZ_CP066308.1"/>
</dbReference>
<proteinExistence type="inferred from homology"/>
<dbReference type="SMART" id="SM00854">
    <property type="entry name" value="PGA_cap"/>
    <property type="match status" value="1"/>
</dbReference>
<evidence type="ECO:0000313" key="7">
    <source>
        <dbReference type="Proteomes" id="UP000677234"/>
    </source>
</evidence>
<comment type="similarity">
    <text evidence="1">Belongs to the CapA family.</text>
</comment>
<gene>
    <name evidence="4" type="ORF">JD108_10915</name>
    <name evidence="5" type="ORF">KDJ56_10600</name>
</gene>
<dbReference type="PANTHER" id="PTHR33393:SF13">
    <property type="entry name" value="PGA BIOSYNTHESIS PROTEIN CAPA"/>
    <property type="match status" value="1"/>
</dbReference>
<sequence>MYSTRTERLRAKRRRTRKLLTLLLSTIVFTLAVLAACLLYIMGKGIWSNEAKPPNQPVQQEPDAAITPPSVVHLSFVGDMIFSGHVEARLMENGFDFPYAHVYRLFQQDDYTIANLETPITENGKTAANKQYVFKAAPEVAPAMKRAGIDLVNLANNHSMDHGESGLLDTFRILDEHELRYMGAGRDAEQAYAPVYVERNGIRLAFFGFSRVVPEVSWYAGNNKPGIAASYDPSKAVDAIKRARNQADLIIVVVHWGKEREDYPVDHQIELSRSYIEAGADLVVGGHPHVLQGFEAYRNKWIAYSLGNFIFTRSHEPKTWETMILQASCTKDGDCQLRMLPHHAELGQAVPMDEENGQNLIKRIESLSKDVRILPDGRVTSVPSERD</sequence>
<dbReference type="Proteomes" id="UP000595847">
    <property type="component" value="Chromosome"/>
</dbReference>
<dbReference type="InterPro" id="IPR029052">
    <property type="entry name" value="Metallo-depent_PP-like"/>
</dbReference>
<evidence type="ECO:0000313" key="4">
    <source>
        <dbReference type="EMBL" id="QQE76329.1"/>
    </source>
</evidence>
<dbReference type="AlphaFoldDB" id="A0A7T5EPF2"/>
<dbReference type="PANTHER" id="PTHR33393">
    <property type="entry name" value="POLYGLUTAMINE SYNTHESIS ACCESSORY PROTEIN RV0574C-RELATED"/>
    <property type="match status" value="1"/>
</dbReference>